<comment type="caution">
    <text evidence="2">The sequence shown here is derived from an EMBL/GenBank/DDBJ whole genome shotgun (WGS) entry which is preliminary data.</text>
</comment>
<reference evidence="2 3" key="1">
    <citation type="journal article" date="2019" name="PLoS Pathog.">
        <title>Genome sequence of the bovine parasite Schistosoma bovis Tanzania.</title>
        <authorList>
            <person name="Oey H."/>
            <person name="Zakrzewski M."/>
            <person name="Gobert G."/>
            <person name="Gravermann K."/>
            <person name="Stoye J."/>
            <person name="Jones M."/>
            <person name="Mcmanus D."/>
            <person name="Krause L."/>
        </authorList>
    </citation>
    <scope>NUCLEOTIDE SEQUENCE [LARGE SCALE GENOMIC DNA]</scope>
    <source>
        <strain evidence="2 3">TAN1997</strain>
    </source>
</reference>
<keyword evidence="3" id="KW-1185">Reference proteome</keyword>
<sequence length="70" mass="7986">YQFITSSSSAAAAATHVTQTTPTVAKTITTDYKQYGCNAREINYKFNQLVCCYCAFSLYYHLCLFVMYKQ</sequence>
<accession>A0A430QLK7</accession>
<keyword evidence="1" id="KW-0812">Transmembrane</keyword>
<gene>
    <name evidence="2" type="ORF">DC041_0006383</name>
</gene>
<proteinExistence type="predicted"/>
<evidence type="ECO:0000256" key="1">
    <source>
        <dbReference type="SAM" id="Phobius"/>
    </source>
</evidence>
<organism evidence="2 3">
    <name type="scientific">Schistosoma bovis</name>
    <name type="common">Blood fluke</name>
    <dbReference type="NCBI Taxonomy" id="6184"/>
    <lineage>
        <taxon>Eukaryota</taxon>
        <taxon>Metazoa</taxon>
        <taxon>Spiralia</taxon>
        <taxon>Lophotrochozoa</taxon>
        <taxon>Platyhelminthes</taxon>
        <taxon>Trematoda</taxon>
        <taxon>Digenea</taxon>
        <taxon>Strigeidida</taxon>
        <taxon>Schistosomatoidea</taxon>
        <taxon>Schistosomatidae</taxon>
        <taxon>Schistosoma</taxon>
    </lineage>
</organism>
<feature type="non-terminal residue" evidence="2">
    <location>
        <position position="1"/>
    </location>
</feature>
<dbReference type="Proteomes" id="UP000290809">
    <property type="component" value="Unassembled WGS sequence"/>
</dbReference>
<evidence type="ECO:0000313" key="2">
    <source>
        <dbReference type="EMBL" id="RTG88577.1"/>
    </source>
</evidence>
<dbReference type="EMBL" id="QMKO01001567">
    <property type="protein sequence ID" value="RTG88577.1"/>
    <property type="molecule type" value="Genomic_DNA"/>
</dbReference>
<protein>
    <submittedName>
        <fullName evidence="2">Uncharacterized protein</fullName>
    </submittedName>
</protein>
<evidence type="ECO:0000313" key="3">
    <source>
        <dbReference type="Proteomes" id="UP000290809"/>
    </source>
</evidence>
<keyword evidence="1" id="KW-1133">Transmembrane helix</keyword>
<dbReference type="AlphaFoldDB" id="A0A430QLK7"/>
<keyword evidence="1" id="KW-0472">Membrane</keyword>
<name>A0A430QLK7_SCHBO</name>
<feature type="transmembrane region" description="Helical" evidence="1">
    <location>
        <begin position="50"/>
        <end position="68"/>
    </location>
</feature>